<gene>
    <name evidence="1" type="ORF">OCBIM_22022373mg</name>
</gene>
<organism evidence="1">
    <name type="scientific">Octopus bimaculoides</name>
    <name type="common">California two-spotted octopus</name>
    <dbReference type="NCBI Taxonomy" id="37653"/>
    <lineage>
        <taxon>Eukaryota</taxon>
        <taxon>Metazoa</taxon>
        <taxon>Spiralia</taxon>
        <taxon>Lophotrochozoa</taxon>
        <taxon>Mollusca</taxon>
        <taxon>Cephalopoda</taxon>
        <taxon>Coleoidea</taxon>
        <taxon>Octopodiformes</taxon>
        <taxon>Octopoda</taxon>
        <taxon>Incirrata</taxon>
        <taxon>Octopodidae</taxon>
        <taxon>Octopus</taxon>
    </lineage>
</organism>
<name>A0A0L8H4N9_OCTBM</name>
<proteinExistence type="predicted"/>
<accession>A0A0L8H4N9</accession>
<sequence>MSMSTFISIIFHDINKDINLCCDVSAIRQGDIREKFLFKGRQLNVCQLNNQLLIWLMIFVVL</sequence>
<dbReference type="AlphaFoldDB" id="A0A0L8H4N9"/>
<dbReference type="EMBL" id="KQ419208">
    <property type="protein sequence ID" value="KOF84261.1"/>
    <property type="molecule type" value="Genomic_DNA"/>
</dbReference>
<protein>
    <submittedName>
        <fullName evidence="1">Uncharacterized protein</fullName>
    </submittedName>
</protein>
<reference evidence="1" key="1">
    <citation type="submission" date="2015-07" db="EMBL/GenBank/DDBJ databases">
        <title>MeaNS - Measles Nucleotide Surveillance Program.</title>
        <authorList>
            <person name="Tran T."/>
            <person name="Druce J."/>
        </authorList>
    </citation>
    <scope>NUCLEOTIDE SEQUENCE</scope>
    <source>
        <strain evidence="1">UCB-OBI-ISO-001</strain>
        <tissue evidence="1">Gonad</tissue>
    </source>
</reference>
<evidence type="ECO:0000313" key="1">
    <source>
        <dbReference type="EMBL" id="KOF84261.1"/>
    </source>
</evidence>